<gene>
    <name evidence="3" type="ORF">BKG89_07840</name>
</gene>
<keyword evidence="2" id="KW-0808">Transferase</keyword>
<name>A0ABX3KW01_9PAST</name>
<dbReference type="SUPFAM" id="SSF53756">
    <property type="entry name" value="UDP-Glycosyltransferase/glycogen phosphorylase"/>
    <property type="match status" value="1"/>
</dbReference>
<proteinExistence type="predicted"/>
<evidence type="ECO:0000313" key="4">
    <source>
        <dbReference type="Proteomes" id="UP000188820"/>
    </source>
</evidence>
<protein>
    <recommendedName>
        <fullName evidence="5">Heptosyltransferase</fullName>
    </recommendedName>
</protein>
<dbReference type="InterPro" id="IPR051199">
    <property type="entry name" value="LPS_LOS_Heptosyltrfase"/>
</dbReference>
<dbReference type="Pfam" id="PF01075">
    <property type="entry name" value="Glyco_transf_9"/>
    <property type="match status" value="1"/>
</dbReference>
<organism evidence="3 4">
    <name type="scientific">Rodentibacter caecimuris</name>
    <dbReference type="NCBI Taxonomy" id="1796644"/>
    <lineage>
        <taxon>Bacteria</taxon>
        <taxon>Pseudomonadati</taxon>
        <taxon>Pseudomonadota</taxon>
        <taxon>Gammaproteobacteria</taxon>
        <taxon>Pasteurellales</taxon>
        <taxon>Pasteurellaceae</taxon>
        <taxon>Rodentibacter</taxon>
    </lineage>
</organism>
<evidence type="ECO:0000256" key="1">
    <source>
        <dbReference type="ARBA" id="ARBA00022676"/>
    </source>
</evidence>
<accession>A0ABX3KW01</accession>
<dbReference type="PANTHER" id="PTHR30160">
    <property type="entry name" value="TETRAACYLDISACCHARIDE 4'-KINASE-RELATED"/>
    <property type="match status" value="1"/>
</dbReference>
<evidence type="ECO:0000313" key="3">
    <source>
        <dbReference type="EMBL" id="OOF68348.1"/>
    </source>
</evidence>
<dbReference type="Gene3D" id="3.40.50.2000">
    <property type="entry name" value="Glycogen Phosphorylase B"/>
    <property type="match status" value="2"/>
</dbReference>
<sequence>MPPHSILIRPLGNAIGDATVHTAHIQQLRTAFPEAKIGVIVTPQNRAIFEHCRLVDCYVERNLLSYIKNHKKWDWLLDFENNFNSASLFMDRILIPNSIIIFRKYNKKHYNFNRVKNYDLHYPQQDNTPLSHYLSNSSLATLFNLPQPYSVLHIHAEDQHKISCFWQPNKIRLLLCPQGSKRQIPEDELAELLNHSIPPSTQIELILGYTKLAEKYCQKLTALCPQLQIKCSPKTTLSGYLALIKSAYIIIAVDGGSLHLSCAFKKPLLSFFADSQPNLGTWQPLIAANVSHLRIISRTPGNSNDTQDFPLDSAINWLKKEIKKQEQKRY</sequence>
<dbReference type="PANTHER" id="PTHR30160:SF7">
    <property type="entry name" value="ADP-HEPTOSE--LPS HEPTOSYLTRANSFERASE 2"/>
    <property type="match status" value="1"/>
</dbReference>
<evidence type="ECO:0000256" key="2">
    <source>
        <dbReference type="ARBA" id="ARBA00022679"/>
    </source>
</evidence>
<dbReference type="EMBL" id="MLAA01000035">
    <property type="protein sequence ID" value="OOF68348.1"/>
    <property type="molecule type" value="Genomic_DNA"/>
</dbReference>
<dbReference type="InterPro" id="IPR002201">
    <property type="entry name" value="Glyco_trans_9"/>
</dbReference>
<dbReference type="Proteomes" id="UP000188820">
    <property type="component" value="Unassembled WGS sequence"/>
</dbReference>
<comment type="caution">
    <text evidence="3">The sequence shown here is derived from an EMBL/GenBank/DDBJ whole genome shotgun (WGS) entry which is preliminary data.</text>
</comment>
<reference evidence="3 4" key="1">
    <citation type="submission" date="2016-10" db="EMBL/GenBank/DDBJ databases">
        <title>Rodentibacter gen. nov. and new species.</title>
        <authorList>
            <person name="Christensen H."/>
        </authorList>
    </citation>
    <scope>NUCLEOTIDE SEQUENCE [LARGE SCALE GENOMIC DNA]</scope>
    <source>
        <strain evidence="3 4">1998236014</strain>
    </source>
</reference>
<keyword evidence="1" id="KW-0328">Glycosyltransferase</keyword>
<keyword evidence="4" id="KW-1185">Reference proteome</keyword>
<evidence type="ECO:0008006" key="5">
    <source>
        <dbReference type="Google" id="ProtNLM"/>
    </source>
</evidence>